<dbReference type="PANTHER" id="PTHR43033">
    <property type="entry name" value="TRNA(ILE)-LYSIDINE SYNTHASE-RELATED"/>
    <property type="match status" value="1"/>
</dbReference>
<dbReference type="HAMAP" id="MF_01161">
    <property type="entry name" value="tRNA_Ile_lys_synt"/>
    <property type="match status" value="1"/>
</dbReference>
<dbReference type="SUPFAM" id="SSF52402">
    <property type="entry name" value="Adenine nucleotide alpha hydrolases-like"/>
    <property type="match status" value="1"/>
</dbReference>
<gene>
    <name evidence="8" type="ORF">B0I35DRAFT_396413</name>
</gene>
<dbReference type="Pfam" id="PF01171">
    <property type="entry name" value="ATP_bind_3"/>
    <property type="match status" value="2"/>
</dbReference>
<dbReference type="InterPro" id="IPR011063">
    <property type="entry name" value="TilS/TtcA_N"/>
</dbReference>
<name>A0A8K0WN95_9HYPO</name>
<reference evidence="8" key="1">
    <citation type="journal article" date="2021" name="Nat. Commun.">
        <title>Genetic determinants of endophytism in the Arabidopsis root mycobiome.</title>
        <authorList>
            <person name="Mesny F."/>
            <person name="Miyauchi S."/>
            <person name="Thiergart T."/>
            <person name="Pickel B."/>
            <person name="Atanasova L."/>
            <person name="Karlsson M."/>
            <person name="Huettel B."/>
            <person name="Barry K.W."/>
            <person name="Haridas S."/>
            <person name="Chen C."/>
            <person name="Bauer D."/>
            <person name="Andreopoulos W."/>
            <person name="Pangilinan J."/>
            <person name="LaButti K."/>
            <person name="Riley R."/>
            <person name="Lipzen A."/>
            <person name="Clum A."/>
            <person name="Drula E."/>
            <person name="Henrissat B."/>
            <person name="Kohler A."/>
            <person name="Grigoriev I.V."/>
            <person name="Martin F.M."/>
            <person name="Hacquard S."/>
        </authorList>
    </citation>
    <scope>NUCLEOTIDE SEQUENCE</scope>
    <source>
        <strain evidence="8">MPI-CAGE-CH-0235</strain>
    </source>
</reference>
<dbReference type="GO" id="GO:0032267">
    <property type="term" value="F:tRNA(Ile)-lysidine synthase activity"/>
    <property type="evidence" value="ECO:0007669"/>
    <property type="project" value="UniProtKB-EC"/>
</dbReference>
<keyword evidence="5" id="KW-0067">ATP-binding</keyword>
<evidence type="ECO:0000313" key="9">
    <source>
        <dbReference type="Proteomes" id="UP000813444"/>
    </source>
</evidence>
<evidence type="ECO:0000256" key="2">
    <source>
        <dbReference type="ARBA" id="ARBA00022598"/>
    </source>
</evidence>
<dbReference type="OrthoDB" id="434144at2759"/>
<dbReference type="Proteomes" id="UP000813444">
    <property type="component" value="Unassembled WGS sequence"/>
</dbReference>
<dbReference type="Gene3D" id="3.40.50.620">
    <property type="entry name" value="HUPs"/>
    <property type="match status" value="1"/>
</dbReference>
<keyword evidence="3" id="KW-0819">tRNA processing</keyword>
<feature type="domain" description="tRNA(Ile)-lysidine/2-thiocytidine synthase N-terminal" evidence="7">
    <location>
        <begin position="281"/>
        <end position="327"/>
    </location>
</feature>
<dbReference type="GO" id="GO:0005524">
    <property type="term" value="F:ATP binding"/>
    <property type="evidence" value="ECO:0007669"/>
    <property type="project" value="UniProtKB-KW"/>
</dbReference>
<accession>A0A8K0WN95</accession>
<evidence type="ECO:0000259" key="7">
    <source>
        <dbReference type="Pfam" id="PF01171"/>
    </source>
</evidence>
<feature type="domain" description="tRNA(Ile)-lysidine/2-thiocytidine synthase N-terminal" evidence="7">
    <location>
        <begin position="43"/>
        <end position="193"/>
    </location>
</feature>
<protein>
    <recommendedName>
        <fullName evidence="1">tRNA(Ile)-lysidine synthetase</fullName>
        <ecNumber evidence="1">6.3.4.19</ecNumber>
    </recommendedName>
</protein>
<dbReference type="CDD" id="cd01992">
    <property type="entry name" value="TilS_N"/>
    <property type="match status" value="1"/>
</dbReference>
<comment type="catalytic activity">
    <reaction evidence="6">
        <text>cytidine(34) in tRNA(Ile2) + L-lysine + ATP = lysidine(34) in tRNA(Ile2) + AMP + diphosphate + H(+)</text>
        <dbReference type="Rhea" id="RHEA:43744"/>
        <dbReference type="Rhea" id="RHEA-COMP:10625"/>
        <dbReference type="Rhea" id="RHEA-COMP:10670"/>
        <dbReference type="ChEBI" id="CHEBI:15378"/>
        <dbReference type="ChEBI" id="CHEBI:30616"/>
        <dbReference type="ChEBI" id="CHEBI:32551"/>
        <dbReference type="ChEBI" id="CHEBI:33019"/>
        <dbReference type="ChEBI" id="CHEBI:82748"/>
        <dbReference type="ChEBI" id="CHEBI:83665"/>
        <dbReference type="ChEBI" id="CHEBI:456215"/>
        <dbReference type="EC" id="6.3.4.19"/>
    </reaction>
</comment>
<evidence type="ECO:0000256" key="4">
    <source>
        <dbReference type="ARBA" id="ARBA00022741"/>
    </source>
</evidence>
<evidence type="ECO:0000313" key="8">
    <source>
        <dbReference type="EMBL" id="KAH7311649.1"/>
    </source>
</evidence>
<proteinExistence type="inferred from homology"/>
<dbReference type="InterPro" id="IPR012795">
    <property type="entry name" value="tRNA_Ile_lys_synt_N"/>
</dbReference>
<dbReference type="EC" id="6.3.4.19" evidence="1"/>
<evidence type="ECO:0000256" key="1">
    <source>
        <dbReference type="ARBA" id="ARBA00013267"/>
    </source>
</evidence>
<organism evidence="8 9">
    <name type="scientific">Stachybotrys elegans</name>
    <dbReference type="NCBI Taxonomy" id="80388"/>
    <lineage>
        <taxon>Eukaryota</taxon>
        <taxon>Fungi</taxon>
        <taxon>Dikarya</taxon>
        <taxon>Ascomycota</taxon>
        <taxon>Pezizomycotina</taxon>
        <taxon>Sordariomycetes</taxon>
        <taxon>Hypocreomycetidae</taxon>
        <taxon>Hypocreales</taxon>
        <taxon>Stachybotryaceae</taxon>
        <taxon>Stachybotrys</taxon>
    </lineage>
</organism>
<comment type="caution">
    <text evidence="8">The sequence shown here is derived from an EMBL/GenBank/DDBJ whole genome shotgun (WGS) entry which is preliminary data.</text>
</comment>
<keyword evidence="9" id="KW-1185">Reference proteome</keyword>
<dbReference type="InterPro" id="IPR014729">
    <property type="entry name" value="Rossmann-like_a/b/a_fold"/>
</dbReference>
<keyword evidence="2" id="KW-0436">Ligase</keyword>
<dbReference type="AlphaFoldDB" id="A0A8K0WN95"/>
<sequence length="661" mass="75071">MGPHAQFLHHVPKPISYVEFRDALLATCKPRFPHARALRPRPVALAVSGGADSMAMALLFSKYASSLRYVKIADNPIGNVHAFVVDHKLREGSDVEACTVMRNLRSLGLRPFLRTINWAKATQNNPDLSTAGNIESMARALRYQSLGVACRGQGATGLFVAHHRDDQYETILMRLLSGHRYRGLQGIREANPIPECYNMHGVYQSGILNDAASASPYLTFAPRREEIKALRRIFIYEQPIDERFKPPFLIKRAEPFPENVFRSFNPDPNVPYVTPLDTEDGGVTVYRPLLQFDKDRLVATCEADNVPWVEDASNHDPTYTVRNAVRHLVQNHELPVALQKPAILALSSRAKKRVENEEAEAARLISVHNVIKDFDPNVGTLLVQLPTFQPVPIGRRTHFTATREATRKPHHRIIAANMVRKLLQFVTPDASLPAVSELDNVVNRLFPRLAPESSTRQHKAFSMAGVLFDPVTTPTSTKWFLSRAPYPSNRPLPSMYISRWYPGLVSWKHPRLWDGRFWCNLSVCVHGRITIAPLRPECTKAFRSALPEKERTRLDRVLKYYAPGKTRFVLPAIYAMEDAPDGSQKQISTVLALPTLGFRVPGMERWVKYDVRYRKVDTSLLAACKTRSTRLAGATYKRPPSAFQRRRYERMNSYRRRKLDV</sequence>
<dbReference type="EMBL" id="JAGPNK010000011">
    <property type="protein sequence ID" value="KAH7311649.1"/>
    <property type="molecule type" value="Genomic_DNA"/>
</dbReference>
<evidence type="ECO:0000256" key="6">
    <source>
        <dbReference type="ARBA" id="ARBA00048539"/>
    </source>
</evidence>
<keyword evidence="4" id="KW-0547">Nucleotide-binding</keyword>
<dbReference type="NCBIfam" id="TIGR02432">
    <property type="entry name" value="lysidine_TilS_N"/>
    <property type="match status" value="1"/>
</dbReference>
<evidence type="ECO:0000256" key="3">
    <source>
        <dbReference type="ARBA" id="ARBA00022694"/>
    </source>
</evidence>
<evidence type="ECO:0000256" key="5">
    <source>
        <dbReference type="ARBA" id="ARBA00022840"/>
    </source>
</evidence>
<dbReference type="PANTHER" id="PTHR43033:SF1">
    <property type="entry name" value="TRNA(ILE)-LYSIDINE SYNTHASE-RELATED"/>
    <property type="match status" value="1"/>
</dbReference>
<dbReference type="GO" id="GO:0008033">
    <property type="term" value="P:tRNA processing"/>
    <property type="evidence" value="ECO:0007669"/>
    <property type="project" value="UniProtKB-KW"/>
</dbReference>
<dbReference type="InterPro" id="IPR012094">
    <property type="entry name" value="tRNA_Ile_lys_synt"/>
</dbReference>